<dbReference type="InterPro" id="IPR057244">
    <property type="entry name" value="GAIN_B"/>
</dbReference>
<dbReference type="Pfam" id="PF01825">
    <property type="entry name" value="GPS"/>
    <property type="match status" value="1"/>
</dbReference>
<feature type="chain" id="PRO_5029672075" evidence="8">
    <location>
        <begin position="19"/>
        <end position="1022"/>
    </location>
</feature>
<dbReference type="InterPro" id="IPR017981">
    <property type="entry name" value="GPCR_2-like_7TM"/>
</dbReference>
<dbReference type="PRINTS" id="PR00249">
    <property type="entry name" value="GPCRSECRETIN"/>
</dbReference>
<evidence type="ECO:0000256" key="2">
    <source>
        <dbReference type="ARBA" id="ARBA00022692"/>
    </source>
</evidence>
<evidence type="ECO:0000256" key="4">
    <source>
        <dbReference type="ARBA" id="ARBA00023136"/>
    </source>
</evidence>
<feature type="transmembrane region" description="Helical" evidence="7">
    <location>
        <begin position="731"/>
        <end position="752"/>
    </location>
</feature>
<evidence type="ECO:0000256" key="6">
    <source>
        <dbReference type="SAM" id="MobiDB-lite"/>
    </source>
</evidence>
<feature type="region of interest" description="Disordered" evidence="6">
    <location>
        <begin position="159"/>
        <end position="183"/>
    </location>
</feature>
<dbReference type="Proteomes" id="UP000594262">
    <property type="component" value="Unplaced"/>
</dbReference>
<reference evidence="11" key="1">
    <citation type="submission" date="2021-01" db="UniProtKB">
        <authorList>
            <consortium name="EnsemblMetazoa"/>
        </authorList>
    </citation>
    <scope>IDENTIFICATION</scope>
</reference>
<feature type="domain" description="G-protein coupled receptors family 2 profile 2" evidence="10">
    <location>
        <begin position="694"/>
        <end position="944"/>
    </location>
</feature>
<feature type="signal peptide" evidence="8">
    <location>
        <begin position="1"/>
        <end position="18"/>
    </location>
</feature>
<dbReference type="InterPro" id="IPR046338">
    <property type="entry name" value="GAIN_dom_sf"/>
</dbReference>
<keyword evidence="2 7" id="KW-0812">Transmembrane</keyword>
<keyword evidence="8" id="KW-0732">Signal</keyword>
<feature type="transmembrane region" description="Helical" evidence="7">
    <location>
        <begin position="895"/>
        <end position="916"/>
    </location>
</feature>
<dbReference type="GO" id="GO:0004930">
    <property type="term" value="F:G protein-coupled receptor activity"/>
    <property type="evidence" value="ECO:0007669"/>
    <property type="project" value="InterPro"/>
</dbReference>
<dbReference type="InterPro" id="IPR000203">
    <property type="entry name" value="GPS"/>
</dbReference>
<feature type="compositionally biased region" description="Polar residues" evidence="6">
    <location>
        <begin position="168"/>
        <end position="183"/>
    </location>
</feature>
<feature type="region of interest" description="Disordered" evidence="6">
    <location>
        <begin position="29"/>
        <end position="78"/>
    </location>
</feature>
<evidence type="ECO:0000259" key="10">
    <source>
        <dbReference type="PROSITE" id="PS50261"/>
    </source>
</evidence>
<dbReference type="OrthoDB" id="10037534at2759"/>
<dbReference type="Gene3D" id="1.20.1070.10">
    <property type="entry name" value="Rhodopsin 7-helix transmembrane proteins"/>
    <property type="match status" value="1"/>
</dbReference>
<dbReference type="Gene3D" id="2.60.220.50">
    <property type="match status" value="1"/>
</dbReference>
<dbReference type="SMART" id="SM00303">
    <property type="entry name" value="GPS"/>
    <property type="match status" value="1"/>
</dbReference>
<feature type="compositionally biased region" description="Low complexity" evidence="6">
    <location>
        <begin position="62"/>
        <end position="75"/>
    </location>
</feature>
<evidence type="ECO:0000313" key="12">
    <source>
        <dbReference type="Proteomes" id="UP000594262"/>
    </source>
</evidence>
<dbReference type="PANTHER" id="PTHR45692:SF1">
    <property type="entry name" value="G-PROTEIN COUPLED RECEPTORS FAMILY 2 PROFILE 2 DOMAIN-CONTAINING PROTEIN"/>
    <property type="match status" value="1"/>
</dbReference>
<name>A0A7M5USF0_9CNID</name>
<dbReference type="RefSeq" id="XP_066914529.1">
    <property type="nucleotide sequence ID" value="XM_067058428.1"/>
</dbReference>
<evidence type="ECO:0000256" key="1">
    <source>
        <dbReference type="ARBA" id="ARBA00004141"/>
    </source>
</evidence>
<feature type="transmembrane region" description="Helical" evidence="7">
    <location>
        <begin position="845"/>
        <end position="868"/>
    </location>
</feature>
<feature type="compositionally biased region" description="Polar residues" evidence="6">
    <location>
        <begin position="225"/>
        <end position="243"/>
    </location>
</feature>
<organism evidence="11 12">
    <name type="scientific">Clytia hemisphaerica</name>
    <dbReference type="NCBI Taxonomy" id="252671"/>
    <lineage>
        <taxon>Eukaryota</taxon>
        <taxon>Metazoa</taxon>
        <taxon>Cnidaria</taxon>
        <taxon>Hydrozoa</taxon>
        <taxon>Hydroidolina</taxon>
        <taxon>Leptothecata</taxon>
        <taxon>Obeliida</taxon>
        <taxon>Clytiidae</taxon>
        <taxon>Clytia</taxon>
    </lineage>
</organism>
<dbReference type="PROSITE" id="PS50261">
    <property type="entry name" value="G_PROTEIN_RECEP_F2_4"/>
    <property type="match status" value="1"/>
</dbReference>
<dbReference type="SUPFAM" id="SSF81321">
    <property type="entry name" value="Family A G protein-coupled receptor-like"/>
    <property type="match status" value="1"/>
</dbReference>
<dbReference type="PROSITE" id="PS50221">
    <property type="entry name" value="GAIN_B"/>
    <property type="match status" value="1"/>
</dbReference>
<evidence type="ECO:0000256" key="5">
    <source>
        <dbReference type="ARBA" id="ARBA00023157"/>
    </source>
</evidence>
<evidence type="ECO:0000256" key="3">
    <source>
        <dbReference type="ARBA" id="ARBA00022989"/>
    </source>
</evidence>
<feature type="region of interest" description="Disordered" evidence="6">
    <location>
        <begin position="195"/>
        <end position="329"/>
    </location>
</feature>
<evidence type="ECO:0000259" key="9">
    <source>
        <dbReference type="PROSITE" id="PS50221"/>
    </source>
</evidence>
<feature type="compositionally biased region" description="Low complexity" evidence="6">
    <location>
        <begin position="278"/>
        <end position="302"/>
    </location>
</feature>
<keyword evidence="12" id="KW-1185">Reference proteome</keyword>
<dbReference type="GO" id="GO:0016020">
    <property type="term" value="C:membrane"/>
    <property type="evidence" value="ECO:0007669"/>
    <property type="project" value="UniProtKB-SubCell"/>
</dbReference>
<feature type="transmembrane region" description="Helical" evidence="7">
    <location>
        <begin position="693"/>
        <end position="719"/>
    </location>
</feature>
<evidence type="ECO:0000256" key="7">
    <source>
        <dbReference type="SAM" id="Phobius"/>
    </source>
</evidence>
<dbReference type="GeneID" id="136801763"/>
<dbReference type="EnsemblMetazoa" id="CLYHEMT001887.1">
    <property type="protein sequence ID" value="CLYHEMP001887.1"/>
    <property type="gene ID" value="CLYHEMG001887"/>
</dbReference>
<evidence type="ECO:0000313" key="11">
    <source>
        <dbReference type="EnsemblMetazoa" id="CLYHEMP001887.1"/>
    </source>
</evidence>
<dbReference type="PANTHER" id="PTHR45692">
    <property type="entry name" value="G_PROTEIN_RECEP_F2_4 DOMAIN-CONTAINING PROTEIN"/>
    <property type="match status" value="1"/>
</dbReference>
<dbReference type="AlphaFoldDB" id="A0A7M5USF0"/>
<comment type="subcellular location">
    <subcellularLocation>
        <location evidence="1">Membrane</location>
        <topology evidence="1">Multi-pass membrane protein</topology>
    </subcellularLocation>
</comment>
<protein>
    <submittedName>
        <fullName evidence="11">Uncharacterized protein</fullName>
    </submittedName>
</protein>
<dbReference type="Pfam" id="PF00002">
    <property type="entry name" value="7tm_2"/>
    <property type="match status" value="1"/>
</dbReference>
<keyword evidence="4 7" id="KW-0472">Membrane</keyword>
<evidence type="ECO:0000256" key="8">
    <source>
        <dbReference type="SAM" id="SignalP"/>
    </source>
</evidence>
<keyword evidence="3 7" id="KW-1133">Transmembrane helix</keyword>
<keyword evidence="5" id="KW-1015">Disulfide bond</keyword>
<proteinExistence type="predicted"/>
<accession>A0A7M5USF0</accession>
<feature type="compositionally biased region" description="Low complexity" evidence="6">
    <location>
        <begin position="195"/>
        <end position="216"/>
    </location>
</feature>
<feature type="compositionally biased region" description="Polar residues" evidence="6">
    <location>
        <begin position="303"/>
        <end position="329"/>
    </location>
</feature>
<feature type="compositionally biased region" description="Low complexity" evidence="6">
    <location>
        <begin position="244"/>
        <end position="267"/>
    </location>
</feature>
<feature type="transmembrane region" description="Helical" evidence="7">
    <location>
        <begin position="764"/>
        <end position="784"/>
    </location>
</feature>
<dbReference type="InterPro" id="IPR000832">
    <property type="entry name" value="GPCR_2_secretin-like"/>
</dbReference>
<feature type="compositionally biased region" description="Low complexity" evidence="6">
    <location>
        <begin position="31"/>
        <end position="43"/>
    </location>
</feature>
<dbReference type="GO" id="GO:0007166">
    <property type="term" value="P:cell surface receptor signaling pathway"/>
    <property type="evidence" value="ECO:0007669"/>
    <property type="project" value="InterPro"/>
</dbReference>
<feature type="domain" description="GAIN-B" evidence="9">
    <location>
        <begin position="534"/>
        <end position="682"/>
    </location>
</feature>
<feature type="transmembrane region" description="Helical" evidence="7">
    <location>
        <begin position="805"/>
        <end position="825"/>
    </location>
</feature>
<feature type="transmembrane region" description="Helical" evidence="7">
    <location>
        <begin position="922"/>
        <end position="942"/>
    </location>
</feature>
<sequence>MHLLFAVFSILLFSGANSLPILNKSLPQNAVTTSPVNNSTTTPIKAPTGKTETKETLVTNDTQETTSSTTQQPTTAEEEITKPALVSLIKPTDNQVAFNTSTPLLQSTEFTQHYENESISATSAIWTNGYTFVYTSIDSNNEETYYVTSTLPSDVFQTTQPNDFPHSTIVSHHQPSTSLTHGNQNIEQTTSWATEQFSTSTTSSSSPKETTQPTTSHFSPKETTHPTTSHFYSLNPTTSVGERTTTTIKQTTSTTSSTTDEQSTTKDIATPISTRPESSNSTTAPTTLSSSETTSTSTPTSTLFNNKTSNKTQQTFEGSTEPSTPSATNTIEPIYHCEEEWIRNERKGDYFFARTTIWDEVKHRCQYGSTKKLFYVKRECNWDKKLERAYWGEVDLTYCLTPTKEKGIIVDIEDMEFTSTNWKKGLTYVSTIMDNQRTIVQSALDFSVIVKTIHSVLGVSTQALHTETVSKVLLVLGNLLQLDNELLQEVDSYKEMLKVFDSIAYNFIHTTSRTTLSVNGKFIALSLRKVRSRQITFATTSALSGNISMLYENQVGAMNSVTLPQSVFDGLPGEETVLFHEMVPTEAMPTLSNETMVSNIISVRVLTEQKKFDQLKDPIKLTFHVGPLKHVNVSCAFWDIQNGLWSKEGCQVTSWLQNEGVVECQCQHLTDFAVIAESAIISSMTKGDEGSGFAHIFAFIGSFIAVLALGATLITYLCVKTIRSQIASKAIASFSLSLMLAFISFVAALTFVKKETLCFIVGRFLHYFILTSFSWMFIQAILLYRTIVVMSTKLTDGFYFKLMSVFAWGLPLVITGVTSFFSYQMSFKQNNEHDVKLCFVEKAQFYGAVLAPTVLLAIVNVLLFIPIVRNMGDSDLLLTNTIEKNKKENTKRAKATFLITAIMVLLWTFAILHGMFQLVALQFIYLALIPVLGVLVCVLNIIRNEDAKKVWLKIFVCCDGDEKESDVPELVKLRPKANLNSTDNEAKRVSIVINGGSYGYGTETFGGESQQPRKNVSKEAVV</sequence>